<comment type="caution">
    <text evidence="1">The sequence shown here is derived from an EMBL/GenBank/DDBJ whole genome shotgun (WGS) entry which is preliminary data.</text>
</comment>
<evidence type="ECO:0000313" key="2">
    <source>
        <dbReference type="Proteomes" id="UP001589568"/>
    </source>
</evidence>
<evidence type="ECO:0000313" key="1">
    <source>
        <dbReference type="EMBL" id="MFB9474743.1"/>
    </source>
</evidence>
<organism evidence="1 2">
    <name type="scientific">Nonomuraea salmonea</name>
    <dbReference type="NCBI Taxonomy" id="46181"/>
    <lineage>
        <taxon>Bacteria</taxon>
        <taxon>Bacillati</taxon>
        <taxon>Actinomycetota</taxon>
        <taxon>Actinomycetes</taxon>
        <taxon>Streptosporangiales</taxon>
        <taxon>Streptosporangiaceae</taxon>
        <taxon>Nonomuraea</taxon>
    </lineage>
</organism>
<name>A0ABV5NWR4_9ACTN</name>
<dbReference type="RefSeq" id="WP_345394116.1">
    <property type="nucleotide sequence ID" value="NZ_BAAAXS010000001.1"/>
</dbReference>
<keyword evidence="2" id="KW-1185">Reference proteome</keyword>
<gene>
    <name evidence="1" type="ORF">ACFFR3_35065</name>
</gene>
<protein>
    <submittedName>
        <fullName evidence="1">Uncharacterized protein</fullName>
    </submittedName>
</protein>
<dbReference type="Proteomes" id="UP001589568">
    <property type="component" value="Unassembled WGS sequence"/>
</dbReference>
<proteinExistence type="predicted"/>
<sequence>MTMDLHGDQARELHSDTQKEALLGHLSEALRVMPLQKLWEVVDVLCGPGTADAVLAERRRQADEAHRMVQRLWHERYRDDPEGAAEAEARVRRSMERITARTEEIAHARAARLASKPDQE</sequence>
<reference evidence="1 2" key="1">
    <citation type="submission" date="2024-09" db="EMBL/GenBank/DDBJ databases">
        <authorList>
            <person name="Sun Q."/>
            <person name="Mori K."/>
        </authorList>
    </citation>
    <scope>NUCLEOTIDE SEQUENCE [LARGE SCALE GENOMIC DNA]</scope>
    <source>
        <strain evidence="1 2">JCM 3324</strain>
    </source>
</reference>
<dbReference type="EMBL" id="JBHMCF010000040">
    <property type="protein sequence ID" value="MFB9474743.1"/>
    <property type="molecule type" value="Genomic_DNA"/>
</dbReference>
<accession>A0ABV5NWR4</accession>